<keyword evidence="2" id="KW-1185">Reference proteome</keyword>
<reference evidence="1" key="2">
    <citation type="journal article" date="2022" name="Res Sq">
        <title>Comparative Genomics Reveals Insights into the Divergent Evolution of Astigmatic Mites and Household Pest Adaptations.</title>
        <authorList>
            <person name="Xiong Q."/>
            <person name="Wan A.T.-Y."/>
            <person name="Liu X.-Y."/>
            <person name="Fung C.S.-H."/>
            <person name="Xiao X."/>
            <person name="Malainual N."/>
            <person name="Hou J."/>
            <person name="Wang L."/>
            <person name="Wang M."/>
            <person name="Yang K."/>
            <person name="Cui Y."/>
            <person name="Leung E."/>
            <person name="Nong W."/>
            <person name="Shin S.-K."/>
            <person name="Au S."/>
            <person name="Jeong K.Y."/>
            <person name="Chew F.T."/>
            <person name="Hui J."/>
            <person name="Leung T.F."/>
            <person name="Tungtrongchitr A."/>
            <person name="Zhong N."/>
            <person name="Liu Z."/>
            <person name="Tsui S."/>
        </authorList>
    </citation>
    <scope>NUCLEOTIDE SEQUENCE</scope>
    <source>
        <strain evidence="1">Derf</strain>
        <tissue evidence="1">Whole organism</tissue>
    </source>
</reference>
<evidence type="ECO:0000313" key="2">
    <source>
        <dbReference type="Proteomes" id="UP000790347"/>
    </source>
</evidence>
<accession>A0A922L2G6</accession>
<dbReference type="EMBL" id="ASGP02000007">
    <property type="protein sequence ID" value="KAH9497625.1"/>
    <property type="molecule type" value="Genomic_DNA"/>
</dbReference>
<proteinExistence type="predicted"/>
<protein>
    <submittedName>
        <fullName evidence="1">Uncharacterized protein</fullName>
    </submittedName>
</protein>
<sequence>NSIRKSLKLLLNHHYLHQSKIIVYTPIKSGLYKIQTISSKNIMKIVQFLNLSYSTIYVKHIERYTYTNQVDDSRIKISFKYYAKSKINEIIKSHLNESMLTKKLHLYAQATAQQGRTCLINGKLVYQQIALHITTCPMFDDIMNIFEINGNEHLTSTIGKLLNNNKLSDFSHLVHRRLRDMNERLKFII</sequence>
<feature type="non-terminal residue" evidence="1">
    <location>
        <position position="1"/>
    </location>
</feature>
<organism evidence="1 2">
    <name type="scientific">Dermatophagoides farinae</name>
    <name type="common">American house dust mite</name>
    <dbReference type="NCBI Taxonomy" id="6954"/>
    <lineage>
        <taxon>Eukaryota</taxon>
        <taxon>Metazoa</taxon>
        <taxon>Ecdysozoa</taxon>
        <taxon>Arthropoda</taxon>
        <taxon>Chelicerata</taxon>
        <taxon>Arachnida</taxon>
        <taxon>Acari</taxon>
        <taxon>Acariformes</taxon>
        <taxon>Sarcoptiformes</taxon>
        <taxon>Astigmata</taxon>
        <taxon>Psoroptidia</taxon>
        <taxon>Analgoidea</taxon>
        <taxon>Pyroglyphidae</taxon>
        <taxon>Dermatophagoidinae</taxon>
        <taxon>Dermatophagoides</taxon>
    </lineage>
</organism>
<gene>
    <name evidence="1" type="ORF">DERF_013599</name>
</gene>
<feature type="non-terminal residue" evidence="1">
    <location>
        <position position="189"/>
    </location>
</feature>
<dbReference type="AlphaFoldDB" id="A0A922L2G6"/>
<evidence type="ECO:0000313" key="1">
    <source>
        <dbReference type="EMBL" id="KAH9497625.1"/>
    </source>
</evidence>
<name>A0A922L2G6_DERFA</name>
<reference evidence="1" key="1">
    <citation type="submission" date="2013-05" db="EMBL/GenBank/DDBJ databases">
        <authorList>
            <person name="Yim A.K.Y."/>
            <person name="Chan T.F."/>
            <person name="Ji K.M."/>
            <person name="Liu X.Y."/>
            <person name="Zhou J.W."/>
            <person name="Li R.Q."/>
            <person name="Yang K.Y."/>
            <person name="Li J."/>
            <person name="Li M."/>
            <person name="Law P.T.W."/>
            <person name="Wu Y.L."/>
            <person name="Cai Z.L."/>
            <person name="Qin H."/>
            <person name="Bao Y."/>
            <person name="Leung R.K.K."/>
            <person name="Ng P.K.S."/>
            <person name="Zou J."/>
            <person name="Zhong X.J."/>
            <person name="Ran P.X."/>
            <person name="Zhong N.S."/>
            <person name="Liu Z.G."/>
            <person name="Tsui S.K.W."/>
        </authorList>
    </citation>
    <scope>NUCLEOTIDE SEQUENCE</scope>
    <source>
        <strain evidence="1">Derf</strain>
        <tissue evidence="1">Whole organism</tissue>
    </source>
</reference>
<comment type="caution">
    <text evidence="1">The sequence shown here is derived from an EMBL/GenBank/DDBJ whole genome shotgun (WGS) entry which is preliminary data.</text>
</comment>
<dbReference type="Proteomes" id="UP000790347">
    <property type="component" value="Unassembled WGS sequence"/>
</dbReference>